<feature type="transmembrane region" description="Helical" evidence="1">
    <location>
        <begin position="24"/>
        <end position="46"/>
    </location>
</feature>
<name>A0A839RPL5_9ACTN</name>
<accession>A0A839RPL5</accession>
<organism evidence="3 4">
    <name type="scientific">Hoyosella altamirensis</name>
    <dbReference type="NCBI Taxonomy" id="616997"/>
    <lineage>
        <taxon>Bacteria</taxon>
        <taxon>Bacillati</taxon>
        <taxon>Actinomycetota</taxon>
        <taxon>Actinomycetes</taxon>
        <taxon>Mycobacteriales</taxon>
        <taxon>Hoyosellaceae</taxon>
        <taxon>Hoyosella</taxon>
    </lineage>
</organism>
<keyword evidence="1" id="KW-1133">Transmembrane helix</keyword>
<proteinExistence type="predicted"/>
<evidence type="ECO:0000313" key="4">
    <source>
        <dbReference type="Proteomes" id="UP000567922"/>
    </source>
</evidence>
<sequence>MHGRPGCAPARRGRSRPQSREDTLVLRLMFAAVVAAMCAVPLWGLVFSPSTGGLPDAVPGSVGVVTVNQGESLSDVARRVAPAMPMEVSVASIRDLNGLRNSMVSPGQSLLAPIVPCSGECAAEPAQ</sequence>
<dbReference type="Pfam" id="PF01476">
    <property type="entry name" value="LysM"/>
    <property type="match status" value="1"/>
</dbReference>
<dbReference type="EMBL" id="JACHWS010000003">
    <property type="protein sequence ID" value="MBB3038470.1"/>
    <property type="molecule type" value="Genomic_DNA"/>
</dbReference>
<evidence type="ECO:0000259" key="2">
    <source>
        <dbReference type="SMART" id="SM00257"/>
    </source>
</evidence>
<reference evidence="3 4" key="1">
    <citation type="submission" date="2020-08" db="EMBL/GenBank/DDBJ databases">
        <title>Sequencing the genomes of 1000 actinobacteria strains.</title>
        <authorList>
            <person name="Klenk H.-P."/>
        </authorList>
    </citation>
    <scope>NUCLEOTIDE SEQUENCE [LARGE SCALE GENOMIC DNA]</scope>
    <source>
        <strain evidence="3 4">DSM 45258</strain>
    </source>
</reference>
<evidence type="ECO:0000256" key="1">
    <source>
        <dbReference type="SAM" id="Phobius"/>
    </source>
</evidence>
<evidence type="ECO:0000313" key="3">
    <source>
        <dbReference type="EMBL" id="MBB3038470.1"/>
    </source>
</evidence>
<dbReference type="InterPro" id="IPR036779">
    <property type="entry name" value="LysM_dom_sf"/>
</dbReference>
<gene>
    <name evidence="3" type="ORF">FHU29_002939</name>
</gene>
<feature type="domain" description="LysM" evidence="2">
    <location>
        <begin position="64"/>
        <end position="113"/>
    </location>
</feature>
<dbReference type="AlphaFoldDB" id="A0A839RPL5"/>
<keyword evidence="1" id="KW-0812">Transmembrane</keyword>
<dbReference type="Gene3D" id="3.10.350.10">
    <property type="entry name" value="LysM domain"/>
    <property type="match status" value="1"/>
</dbReference>
<keyword evidence="4" id="KW-1185">Reference proteome</keyword>
<keyword evidence="1" id="KW-0472">Membrane</keyword>
<dbReference type="InterPro" id="IPR018392">
    <property type="entry name" value="LysM"/>
</dbReference>
<comment type="caution">
    <text evidence="3">The sequence shown here is derived from an EMBL/GenBank/DDBJ whole genome shotgun (WGS) entry which is preliminary data.</text>
</comment>
<dbReference type="Proteomes" id="UP000567922">
    <property type="component" value="Unassembled WGS sequence"/>
</dbReference>
<dbReference type="SMART" id="SM00257">
    <property type="entry name" value="LysM"/>
    <property type="match status" value="1"/>
</dbReference>
<protein>
    <recommendedName>
        <fullName evidence="2">LysM domain-containing protein</fullName>
    </recommendedName>
</protein>